<protein>
    <submittedName>
        <fullName evidence="3">Response regulator transcription factor</fullName>
    </submittedName>
</protein>
<dbReference type="InterPro" id="IPR011006">
    <property type="entry name" value="CheY-like_superfamily"/>
</dbReference>
<reference evidence="3" key="1">
    <citation type="submission" date="2020-04" db="EMBL/GenBank/DDBJ databases">
        <authorList>
            <person name="Zhang T."/>
        </authorList>
    </citation>
    <scope>NUCLEOTIDE SEQUENCE</scope>
    <source>
        <strain evidence="3">HKST-UBA01</strain>
    </source>
</reference>
<dbReference type="PANTHER" id="PTHR43228">
    <property type="entry name" value="TWO-COMPONENT RESPONSE REGULATOR"/>
    <property type="match status" value="1"/>
</dbReference>
<reference evidence="3" key="2">
    <citation type="journal article" date="2021" name="Microbiome">
        <title>Successional dynamics and alternative stable states in a saline activated sludge microbial community over 9 years.</title>
        <authorList>
            <person name="Wang Y."/>
            <person name="Ye J."/>
            <person name="Ju F."/>
            <person name="Liu L."/>
            <person name="Boyd J.A."/>
            <person name="Deng Y."/>
            <person name="Parks D.H."/>
            <person name="Jiang X."/>
            <person name="Yin X."/>
            <person name="Woodcroft B.J."/>
            <person name="Tyson G.W."/>
            <person name="Hugenholtz P."/>
            <person name="Polz M.F."/>
            <person name="Zhang T."/>
        </authorList>
    </citation>
    <scope>NUCLEOTIDE SEQUENCE</scope>
    <source>
        <strain evidence="3">HKST-UBA01</strain>
    </source>
</reference>
<dbReference type="AlphaFoldDB" id="A0A956M2H2"/>
<feature type="domain" description="Response regulatory" evidence="2">
    <location>
        <begin position="7"/>
        <end position="121"/>
    </location>
</feature>
<feature type="modified residue" description="4-aspartylphosphate" evidence="1">
    <location>
        <position position="56"/>
    </location>
</feature>
<evidence type="ECO:0000256" key="1">
    <source>
        <dbReference type="PROSITE-ProRule" id="PRU00169"/>
    </source>
</evidence>
<dbReference type="Pfam" id="PF00072">
    <property type="entry name" value="Response_reg"/>
    <property type="match status" value="1"/>
</dbReference>
<name>A0A956M2H2_UNCEI</name>
<dbReference type="Proteomes" id="UP000697710">
    <property type="component" value="Unassembled WGS sequence"/>
</dbReference>
<dbReference type="SMART" id="SM00448">
    <property type="entry name" value="REC"/>
    <property type="match status" value="1"/>
</dbReference>
<dbReference type="PROSITE" id="PS50110">
    <property type="entry name" value="RESPONSE_REGULATORY"/>
    <property type="match status" value="1"/>
</dbReference>
<keyword evidence="1" id="KW-0597">Phosphoprotein</keyword>
<accession>A0A956M2H2</accession>
<evidence type="ECO:0000313" key="3">
    <source>
        <dbReference type="EMBL" id="MCA9728720.1"/>
    </source>
</evidence>
<dbReference type="InterPro" id="IPR001789">
    <property type="entry name" value="Sig_transdc_resp-reg_receiver"/>
</dbReference>
<proteinExistence type="predicted"/>
<sequence>MKRIRPTAVIADDHAAMRDLVRRMLLPRFDVVASATDGADLIDAWQAHRPDLLVVDVDMPRLNGIEAVRRIRGLGGSSIVVILTVSDDRDLAEAALEAGANAYVVKTRIASDLFDAIDAALAGGSFVSQLG</sequence>
<gene>
    <name evidence="3" type="ORF">KC729_13605</name>
</gene>
<dbReference type="Gene3D" id="3.40.50.2300">
    <property type="match status" value="1"/>
</dbReference>
<dbReference type="PANTHER" id="PTHR43228:SF1">
    <property type="entry name" value="TWO-COMPONENT RESPONSE REGULATOR ARR22"/>
    <property type="match status" value="1"/>
</dbReference>
<evidence type="ECO:0000259" key="2">
    <source>
        <dbReference type="PROSITE" id="PS50110"/>
    </source>
</evidence>
<dbReference type="GO" id="GO:0000160">
    <property type="term" value="P:phosphorelay signal transduction system"/>
    <property type="evidence" value="ECO:0007669"/>
    <property type="project" value="InterPro"/>
</dbReference>
<comment type="caution">
    <text evidence="3">The sequence shown here is derived from an EMBL/GenBank/DDBJ whole genome shotgun (WGS) entry which is preliminary data.</text>
</comment>
<evidence type="ECO:0000313" key="4">
    <source>
        <dbReference type="Proteomes" id="UP000697710"/>
    </source>
</evidence>
<dbReference type="SUPFAM" id="SSF52172">
    <property type="entry name" value="CheY-like"/>
    <property type="match status" value="1"/>
</dbReference>
<dbReference type="InterPro" id="IPR058245">
    <property type="entry name" value="NreC/VraR/RcsB-like_REC"/>
</dbReference>
<dbReference type="EMBL" id="JAGQHR010000458">
    <property type="protein sequence ID" value="MCA9728720.1"/>
    <property type="molecule type" value="Genomic_DNA"/>
</dbReference>
<organism evidence="3 4">
    <name type="scientific">Eiseniibacteriota bacterium</name>
    <dbReference type="NCBI Taxonomy" id="2212470"/>
    <lineage>
        <taxon>Bacteria</taxon>
        <taxon>Candidatus Eiseniibacteriota</taxon>
    </lineage>
</organism>
<dbReference type="CDD" id="cd17535">
    <property type="entry name" value="REC_NarL-like"/>
    <property type="match status" value="1"/>
</dbReference>
<dbReference type="InterPro" id="IPR052048">
    <property type="entry name" value="ST_Response_Regulator"/>
</dbReference>